<dbReference type="RefSeq" id="XP_013759943.1">
    <property type="nucleotide sequence ID" value="XM_013904489.1"/>
</dbReference>
<evidence type="ECO:0000256" key="1">
    <source>
        <dbReference type="SAM" id="MobiDB-lite"/>
    </source>
</evidence>
<dbReference type="PANTHER" id="PTHR41752:SF1">
    <property type="entry name" value="PROFILIN"/>
    <property type="match status" value="1"/>
</dbReference>
<dbReference type="OrthoDB" id="10259541at2759"/>
<organism evidence="2 3">
    <name type="scientific">Thecamonas trahens ATCC 50062</name>
    <dbReference type="NCBI Taxonomy" id="461836"/>
    <lineage>
        <taxon>Eukaryota</taxon>
        <taxon>Apusozoa</taxon>
        <taxon>Apusomonadida</taxon>
        <taxon>Apusomonadidae</taxon>
        <taxon>Thecamonas</taxon>
    </lineage>
</organism>
<proteinExistence type="predicted"/>
<reference evidence="2 3" key="1">
    <citation type="submission" date="2010-05" db="EMBL/GenBank/DDBJ databases">
        <title>The Genome Sequence of Thecamonas trahens ATCC 50062.</title>
        <authorList>
            <consortium name="The Broad Institute Genome Sequencing Platform"/>
            <person name="Russ C."/>
            <person name="Cuomo C."/>
            <person name="Shea T."/>
            <person name="Young S.K."/>
            <person name="Zeng Q."/>
            <person name="Koehrsen M."/>
            <person name="Haas B."/>
            <person name="Borodovsky M."/>
            <person name="Guigo R."/>
            <person name="Alvarado L."/>
            <person name="Berlin A."/>
            <person name="Bochicchio J."/>
            <person name="Borenstein D."/>
            <person name="Chapman S."/>
            <person name="Chen Z."/>
            <person name="Freedman E."/>
            <person name="Gellesch M."/>
            <person name="Goldberg J."/>
            <person name="Griggs A."/>
            <person name="Gujja S."/>
            <person name="Heilman E."/>
            <person name="Heiman D."/>
            <person name="Hepburn T."/>
            <person name="Howarth C."/>
            <person name="Jen D."/>
            <person name="Larson L."/>
            <person name="Mehta T."/>
            <person name="Park D."/>
            <person name="Pearson M."/>
            <person name="Roberts A."/>
            <person name="Saif S."/>
            <person name="Shenoy N."/>
            <person name="Sisk P."/>
            <person name="Stolte C."/>
            <person name="Sykes S."/>
            <person name="Thomson T."/>
            <person name="Walk T."/>
            <person name="White J."/>
            <person name="Yandava C."/>
            <person name="Burger G."/>
            <person name="Gray M.W."/>
            <person name="Holland P.W.H."/>
            <person name="King N."/>
            <person name="Lang F.B.F."/>
            <person name="Roger A.J."/>
            <person name="Ruiz-Trillo I."/>
            <person name="Lander E."/>
            <person name="Nusbaum C."/>
        </authorList>
    </citation>
    <scope>NUCLEOTIDE SEQUENCE [LARGE SCALE GENOMIC DNA]</scope>
    <source>
        <strain evidence="2 3">ATCC 50062</strain>
    </source>
</reference>
<sequence>MSSSSSSDEFHSAEEEIAPASASSTPARDTGKEEVDLPSAQAAVTATAGTAAAGTADGGKGPGSMYDAQALQKTVAQQTVFSRMVVFTADAILAASYTVSNDEAPYLASVFDDRTASVRDGYDIDGMHFDVHRFYDNLVYGRFGYDEASVAFGVVRFPREAYADFIYVAVTFDSPMTTARGLPLLHRFVSQSILPLLGM</sequence>
<dbReference type="Proteomes" id="UP000054408">
    <property type="component" value="Unassembled WGS sequence"/>
</dbReference>
<evidence type="ECO:0000313" key="2">
    <source>
        <dbReference type="EMBL" id="KNC47169.1"/>
    </source>
</evidence>
<dbReference type="AlphaFoldDB" id="A0A0L0D4D3"/>
<dbReference type="GeneID" id="25563187"/>
<dbReference type="InterPro" id="IPR036140">
    <property type="entry name" value="PFN_sf"/>
</dbReference>
<name>A0A0L0D4D3_THETB</name>
<protein>
    <submittedName>
        <fullName evidence="2">Uncharacterized protein</fullName>
    </submittedName>
</protein>
<dbReference type="PANTHER" id="PTHR41752">
    <property type="entry name" value="PROFILIN"/>
    <property type="match status" value="1"/>
</dbReference>
<feature type="region of interest" description="Disordered" evidence="1">
    <location>
        <begin position="1"/>
        <end position="40"/>
    </location>
</feature>
<dbReference type="EMBL" id="GL349445">
    <property type="protein sequence ID" value="KNC47169.1"/>
    <property type="molecule type" value="Genomic_DNA"/>
</dbReference>
<dbReference type="SUPFAM" id="SSF55770">
    <property type="entry name" value="Profilin (actin-binding protein)"/>
    <property type="match status" value="1"/>
</dbReference>
<evidence type="ECO:0000313" key="3">
    <source>
        <dbReference type="Proteomes" id="UP000054408"/>
    </source>
</evidence>
<gene>
    <name evidence="2" type="ORF">AMSG_03597</name>
</gene>
<accession>A0A0L0D4D3</accession>
<keyword evidence="3" id="KW-1185">Reference proteome</keyword>